<evidence type="ECO:0000256" key="3">
    <source>
        <dbReference type="ARBA" id="ARBA00022989"/>
    </source>
</evidence>
<feature type="transmembrane region" description="Helical" evidence="7">
    <location>
        <begin position="175"/>
        <end position="200"/>
    </location>
</feature>
<feature type="region of interest" description="Disordered" evidence="6">
    <location>
        <begin position="22"/>
        <end position="44"/>
    </location>
</feature>
<dbReference type="PANTHER" id="PTHR21421:SF29">
    <property type="entry name" value="GUSTATORY RECEPTOR 5A FOR TREHALOSE-RELATED"/>
    <property type="match status" value="1"/>
</dbReference>
<comment type="caution">
    <text evidence="8">The sequence shown here is derived from an EMBL/GenBank/DDBJ whole genome shotgun (WGS) entry which is preliminary data.</text>
</comment>
<evidence type="ECO:0008006" key="10">
    <source>
        <dbReference type="Google" id="ProtNLM"/>
    </source>
</evidence>
<feature type="transmembrane region" description="Helical" evidence="7">
    <location>
        <begin position="221"/>
        <end position="252"/>
    </location>
</feature>
<feature type="transmembrane region" description="Helical" evidence="7">
    <location>
        <begin position="406"/>
        <end position="423"/>
    </location>
</feature>
<keyword evidence="4 7" id="KW-0472">Membrane</keyword>
<protein>
    <recommendedName>
        <fullName evidence="10">Gustatory receptor</fullName>
    </recommendedName>
</protein>
<dbReference type="GO" id="GO:0038023">
    <property type="term" value="F:signaling receptor activity"/>
    <property type="evidence" value="ECO:0007669"/>
    <property type="project" value="UniProtKB-ARBA"/>
</dbReference>
<feature type="compositionally biased region" description="Basic and acidic residues" evidence="6">
    <location>
        <begin position="24"/>
        <end position="44"/>
    </location>
</feature>
<evidence type="ECO:0000256" key="2">
    <source>
        <dbReference type="ARBA" id="ARBA00022692"/>
    </source>
</evidence>
<evidence type="ECO:0000256" key="5">
    <source>
        <dbReference type="ARBA" id="ARBA00023170"/>
    </source>
</evidence>
<reference evidence="8 9" key="1">
    <citation type="submission" date="2024-11" db="EMBL/GenBank/DDBJ databases">
        <title>Chromosome-level genome assembly of the freshwater bivalve Anodonta woodiana.</title>
        <authorList>
            <person name="Chen X."/>
        </authorList>
    </citation>
    <scope>NUCLEOTIDE SEQUENCE [LARGE SCALE GENOMIC DNA]</scope>
    <source>
        <strain evidence="8">MN2024</strain>
        <tissue evidence="8">Gills</tissue>
    </source>
</reference>
<feature type="transmembrane region" description="Helical" evidence="7">
    <location>
        <begin position="330"/>
        <end position="353"/>
    </location>
</feature>
<dbReference type="GO" id="GO:0016020">
    <property type="term" value="C:membrane"/>
    <property type="evidence" value="ECO:0007669"/>
    <property type="project" value="UniProtKB-SubCell"/>
</dbReference>
<dbReference type="Proteomes" id="UP001634394">
    <property type="component" value="Unassembled WGS sequence"/>
</dbReference>
<keyword evidence="2 7" id="KW-0812">Transmembrane</keyword>
<evidence type="ECO:0000256" key="7">
    <source>
        <dbReference type="SAM" id="Phobius"/>
    </source>
</evidence>
<comment type="subcellular location">
    <subcellularLocation>
        <location evidence="1">Membrane</location>
        <topology evidence="1">Multi-pass membrane protein</topology>
    </subcellularLocation>
</comment>
<name>A0ABD3U189_SINWO</name>
<dbReference type="Pfam" id="PF08395">
    <property type="entry name" value="7tm_7"/>
    <property type="match status" value="1"/>
</dbReference>
<evidence type="ECO:0000256" key="6">
    <source>
        <dbReference type="SAM" id="MobiDB-lite"/>
    </source>
</evidence>
<evidence type="ECO:0000313" key="9">
    <source>
        <dbReference type="Proteomes" id="UP001634394"/>
    </source>
</evidence>
<dbReference type="EMBL" id="JBJQND010000017">
    <property type="protein sequence ID" value="KAL3842230.1"/>
    <property type="molecule type" value="Genomic_DNA"/>
</dbReference>
<proteinExistence type="predicted"/>
<keyword evidence="3 7" id="KW-1133">Transmembrane helix</keyword>
<feature type="transmembrane region" description="Helical" evidence="7">
    <location>
        <begin position="86"/>
        <end position="110"/>
    </location>
</feature>
<accession>A0ABD3U189</accession>
<feature type="transmembrane region" description="Helical" evidence="7">
    <location>
        <begin position="122"/>
        <end position="141"/>
    </location>
</feature>
<keyword evidence="5" id="KW-0675">Receptor</keyword>
<dbReference type="AlphaFoldDB" id="A0ABD3U189"/>
<evidence type="ECO:0000313" key="8">
    <source>
        <dbReference type="EMBL" id="KAL3842230.1"/>
    </source>
</evidence>
<gene>
    <name evidence="8" type="ORF">ACJMK2_020269</name>
</gene>
<sequence>MYRCSNNSIDRCDGKSFDTFNSNHKSEDETPTEKVVMESDQQDGKSDFRKTKMYRQLRPLLVCMRLFGLYFTRAKTLDGKLQTEKVVWWCAFVSVFMIVNVIRSMTTFYIGESYEHPFFQKAMFLIWSSECTLKVVVLFIFCYRQDGLPEYFTLWSKMCHGIGLDKFCKLLLIKAIVATWIFIIFNSVVFTLVLIYVPILDDIYLEVSWRHANLYRTKYQFKMLLGGLAIFNSSSSLFPIALYTILCFALGLQFQKLTKELSSAISNEGHLEGNLEDFRLRHEDLCSLVTTLNRVYMPIIAAAYAANIPMFCIVMYTLIYSIDIHISIVLINLFWLTFLLMHLLIISSVAAWLSSQAHSALEHIYRLRAHGQSIKDLQLQITIFLSRLTGTQIGLSACHLFVVDRPTILTIAGMMVTYFVLLLQFKLPVGSGVCCCNGTVPENNSVLLINAG</sequence>
<dbReference type="GO" id="GO:0051606">
    <property type="term" value="P:detection of stimulus"/>
    <property type="evidence" value="ECO:0007669"/>
    <property type="project" value="UniProtKB-ARBA"/>
</dbReference>
<evidence type="ECO:0000256" key="1">
    <source>
        <dbReference type="ARBA" id="ARBA00004141"/>
    </source>
</evidence>
<keyword evidence="9" id="KW-1185">Reference proteome</keyword>
<feature type="transmembrane region" description="Helical" evidence="7">
    <location>
        <begin position="295"/>
        <end position="318"/>
    </location>
</feature>
<dbReference type="PANTHER" id="PTHR21421">
    <property type="entry name" value="GUSTATORY RECEPTOR"/>
    <property type="match status" value="1"/>
</dbReference>
<dbReference type="InterPro" id="IPR013604">
    <property type="entry name" value="7TM_chemorcpt"/>
</dbReference>
<organism evidence="8 9">
    <name type="scientific">Sinanodonta woodiana</name>
    <name type="common">Chinese pond mussel</name>
    <name type="synonym">Anodonta woodiana</name>
    <dbReference type="NCBI Taxonomy" id="1069815"/>
    <lineage>
        <taxon>Eukaryota</taxon>
        <taxon>Metazoa</taxon>
        <taxon>Spiralia</taxon>
        <taxon>Lophotrochozoa</taxon>
        <taxon>Mollusca</taxon>
        <taxon>Bivalvia</taxon>
        <taxon>Autobranchia</taxon>
        <taxon>Heteroconchia</taxon>
        <taxon>Palaeoheterodonta</taxon>
        <taxon>Unionida</taxon>
        <taxon>Unionoidea</taxon>
        <taxon>Unionidae</taxon>
        <taxon>Unioninae</taxon>
        <taxon>Sinanodonta</taxon>
    </lineage>
</organism>
<evidence type="ECO:0000256" key="4">
    <source>
        <dbReference type="ARBA" id="ARBA00023136"/>
    </source>
</evidence>